<dbReference type="SUPFAM" id="SSF53901">
    <property type="entry name" value="Thiolase-like"/>
    <property type="match status" value="2"/>
</dbReference>
<evidence type="ECO:0000256" key="14">
    <source>
        <dbReference type="PIRNR" id="PIRNR000447"/>
    </source>
</evidence>
<comment type="function">
    <text evidence="11 14">Involved in the type II fatty acid elongation cycle. Catalyzes the elongation of a wide range of acyl-ACP by the addition of two carbons from malonyl-ACP to an acyl acceptor. Can efficiently catalyze the conversion of palmitoleoyl-ACP (cis-hexadec-9-enoyl-ACP) to cis-vaccenoyl-ACP (cis-octadec-11-enoyl-ACP), an essential step in the thermal regulation of fatty acid composition.</text>
</comment>
<comment type="catalytic activity">
    <reaction evidence="12 14">
        <text>(9Z)-hexadecenoyl-[ACP] + malonyl-[ACP] + H(+) = 3-oxo-(11Z)-octadecenoyl-[ACP] + holo-[ACP] + CO2</text>
        <dbReference type="Rhea" id="RHEA:55040"/>
        <dbReference type="Rhea" id="RHEA-COMP:9623"/>
        <dbReference type="Rhea" id="RHEA-COMP:9685"/>
        <dbReference type="Rhea" id="RHEA-COMP:10800"/>
        <dbReference type="Rhea" id="RHEA-COMP:14074"/>
        <dbReference type="ChEBI" id="CHEBI:15378"/>
        <dbReference type="ChEBI" id="CHEBI:16526"/>
        <dbReference type="ChEBI" id="CHEBI:64479"/>
        <dbReference type="ChEBI" id="CHEBI:78449"/>
        <dbReference type="ChEBI" id="CHEBI:83989"/>
        <dbReference type="ChEBI" id="CHEBI:138538"/>
        <dbReference type="EC" id="2.3.1.179"/>
    </reaction>
</comment>
<dbReference type="PROSITE" id="PS52004">
    <property type="entry name" value="KS3_2"/>
    <property type="match status" value="1"/>
</dbReference>
<evidence type="ECO:0000256" key="2">
    <source>
        <dbReference type="ARBA" id="ARBA00008467"/>
    </source>
</evidence>
<comment type="catalytic activity">
    <reaction evidence="13 14">
        <text>a fatty acyl-[ACP] + malonyl-[ACP] + H(+) = a 3-oxoacyl-[ACP] + holo-[ACP] + CO2</text>
        <dbReference type="Rhea" id="RHEA:22836"/>
        <dbReference type="Rhea" id="RHEA-COMP:9623"/>
        <dbReference type="Rhea" id="RHEA-COMP:9685"/>
        <dbReference type="Rhea" id="RHEA-COMP:9916"/>
        <dbReference type="Rhea" id="RHEA-COMP:14125"/>
        <dbReference type="ChEBI" id="CHEBI:15378"/>
        <dbReference type="ChEBI" id="CHEBI:16526"/>
        <dbReference type="ChEBI" id="CHEBI:64479"/>
        <dbReference type="ChEBI" id="CHEBI:78449"/>
        <dbReference type="ChEBI" id="CHEBI:78776"/>
        <dbReference type="ChEBI" id="CHEBI:138651"/>
    </reaction>
</comment>
<dbReference type="Pfam" id="PF00109">
    <property type="entry name" value="ketoacyl-synt"/>
    <property type="match status" value="1"/>
</dbReference>
<dbReference type="Pfam" id="PF02801">
    <property type="entry name" value="Ketoacyl-synt_C"/>
    <property type="match status" value="1"/>
</dbReference>
<dbReference type="Gene3D" id="3.40.47.10">
    <property type="match status" value="1"/>
</dbReference>
<keyword evidence="9 14" id="KW-0275">Fatty acid biosynthesis</keyword>
<keyword evidence="5 14" id="KW-0444">Lipid biosynthesis</keyword>
<evidence type="ECO:0000256" key="3">
    <source>
        <dbReference type="ARBA" id="ARBA00012356"/>
    </source>
</evidence>
<protein>
    <recommendedName>
        <fullName evidence="4 14">3-oxoacyl-[acyl-carrier-protein] synthase 2</fullName>
        <ecNumber evidence="3 14">2.3.1.179</ecNumber>
    </recommendedName>
</protein>
<evidence type="ECO:0000256" key="7">
    <source>
        <dbReference type="ARBA" id="ARBA00022832"/>
    </source>
</evidence>
<keyword evidence="6 14" id="KW-0808">Transferase</keyword>
<dbReference type="NCBIfam" id="NF005589">
    <property type="entry name" value="PRK07314.1"/>
    <property type="match status" value="1"/>
</dbReference>
<evidence type="ECO:0000256" key="10">
    <source>
        <dbReference type="ARBA" id="ARBA00023315"/>
    </source>
</evidence>
<dbReference type="Proteomes" id="UP001500642">
    <property type="component" value="Unassembled WGS sequence"/>
</dbReference>
<reference evidence="18" key="1">
    <citation type="journal article" date="2019" name="Int. J. Syst. Evol. Microbiol.">
        <title>The Global Catalogue of Microorganisms (GCM) 10K type strain sequencing project: providing services to taxonomists for standard genome sequencing and annotation.</title>
        <authorList>
            <consortium name="The Broad Institute Genomics Platform"/>
            <consortium name="The Broad Institute Genome Sequencing Center for Infectious Disease"/>
            <person name="Wu L."/>
            <person name="Ma J."/>
        </authorList>
    </citation>
    <scope>NUCLEOTIDE SEQUENCE [LARGE SCALE GENOMIC DNA]</scope>
    <source>
        <strain evidence="18">JCM 17808</strain>
    </source>
</reference>
<feature type="domain" description="Ketosynthase family 3 (KS3)" evidence="16">
    <location>
        <begin position="2"/>
        <end position="412"/>
    </location>
</feature>
<evidence type="ECO:0000256" key="11">
    <source>
        <dbReference type="ARBA" id="ARBA00024006"/>
    </source>
</evidence>
<evidence type="ECO:0000259" key="16">
    <source>
        <dbReference type="PROSITE" id="PS52004"/>
    </source>
</evidence>
<dbReference type="PIRSF" id="PIRSF000447">
    <property type="entry name" value="KAS_II"/>
    <property type="match status" value="1"/>
</dbReference>
<dbReference type="InterPro" id="IPR016039">
    <property type="entry name" value="Thiolase-like"/>
</dbReference>
<evidence type="ECO:0000256" key="5">
    <source>
        <dbReference type="ARBA" id="ARBA00022516"/>
    </source>
</evidence>
<comment type="similarity">
    <text evidence="2 14 15">Belongs to the thiolase-like superfamily. Beta-ketoacyl-ACP synthases family.</text>
</comment>
<dbReference type="InterPro" id="IPR014031">
    <property type="entry name" value="Ketoacyl_synth_C"/>
</dbReference>
<dbReference type="RefSeq" id="WP_137319600.1">
    <property type="nucleotide sequence ID" value="NZ_BAABGL010000006.1"/>
</dbReference>
<keyword evidence="7" id="KW-0276">Fatty acid metabolism</keyword>
<dbReference type="SMART" id="SM00825">
    <property type="entry name" value="PKS_KS"/>
    <property type="match status" value="1"/>
</dbReference>
<name>A0ABP8JBW6_9MICO</name>
<evidence type="ECO:0000256" key="9">
    <source>
        <dbReference type="ARBA" id="ARBA00023160"/>
    </source>
</evidence>
<evidence type="ECO:0000313" key="18">
    <source>
        <dbReference type="Proteomes" id="UP001500642"/>
    </source>
</evidence>
<dbReference type="CDD" id="cd00834">
    <property type="entry name" value="KAS_I_II"/>
    <property type="match status" value="1"/>
</dbReference>
<dbReference type="InterPro" id="IPR020841">
    <property type="entry name" value="PKS_Beta-ketoAc_synthase_dom"/>
</dbReference>
<dbReference type="PANTHER" id="PTHR11712:SF336">
    <property type="entry name" value="3-OXOACYL-[ACYL-CARRIER-PROTEIN] SYNTHASE, MITOCHONDRIAL"/>
    <property type="match status" value="1"/>
</dbReference>
<evidence type="ECO:0000256" key="1">
    <source>
        <dbReference type="ARBA" id="ARBA00005194"/>
    </source>
</evidence>
<keyword evidence="18" id="KW-1185">Reference proteome</keyword>
<evidence type="ECO:0000256" key="8">
    <source>
        <dbReference type="ARBA" id="ARBA00023098"/>
    </source>
</evidence>
<evidence type="ECO:0000313" key="17">
    <source>
        <dbReference type="EMBL" id="GAA4388355.1"/>
    </source>
</evidence>
<evidence type="ECO:0000256" key="6">
    <source>
        <dbReference type="ARBA" id="ARBA00022679"/>
    </source>
</evidence>
<comment type="caution">
    <text evidence="17">The sequence shown here is derived from an EMBL/GenBank/DDBJ whole genome shotgun (WGS) entry which is preliminary data.</text>
</comment>
<dbReference type="InterPro" id="IPR000794">
    <property type="entry name" value="Beta-ketoacyl_synthase"/>
</dbReference>
<keyword evidence="10 14" id="KW-0012">Acyltransferase</keyword>
<sequence>MTSTVVVTGLGAVTPLGTGADATWRAALAGTSGARTLTNDWSEKYGIPVDFAAPIDASVVEENLTRVEAKRLDPNSRFALIAAREAWQDAGAPEVEPERLAVSWGTGIGGAWTLLNAWDTLREEGSRRVMPLTVPMLMPNGPAAAVGMEFSARAAVQTIVSACASSTESIGHAFDQLRSGKADVVIAGGSEAAILPVTLSAFSSMRALSRRTDSPETASRPYDIDRDGFVMGEGAGTLVLELEEHAKARGAKIYAEIGGWGISNDSYHITAGEPEGRGSILAMRQALETAGLQPADIRHINAHATSTPVGDVPESLAINALLGPHASDAMVSATKSMMGHLLGGAGAVEAVLTVLAVQNRTAPPTINIEQVDPQIELTIARDTPQELPAGEIAALTNSFGFGGHNAVVAVKSV</sequence>
<dbReference type="EMBL" id="BAABGL010000006">
    <property type="protein sequence ID" value="GAA4388355.1"/>
    <property type="molecule type" value="Genomic_DNA"/>
</dbReference>
<gene>
    <name evidence="17" type="ORF">GCM10023167_13020</name>
</gene>
<keyword evidence="8" id="KW-0443">Lipid metabolism</keyword>
<evidence type="ECO:0000256" key="4">
    <source>
        <dbReference type="ARBA" id="ARBA00014657"/>
    </source>
</evidence>
<evidence type="ECO:0000256" key="12">
    <source>
        <dbReference type="ARBA" id="ARBA00047318"/>
    </source>
</evidence>
<proteinExistence type="inferred from homology"/>
<dbReference type="PANTHER" id="PTHR11712">
    <property type="entry name" value="POLYKETIDE SYNTHASE-RELATED"/>
    <property type="match status" value="1"/>
</dbReference>
<evidence type="ECO:0000256" key="13">
    <source>
        <dbReference type="ARBA" id="ARBA00047659"/>
    </source>
</evidence>
<dbReference type="InterPro" id="IPR017568">
    <property type="entry name" value="3-oxoacyl-ACP_synth-2"/>
</dbReference>
<dbReference type="InterPro" id="IPR014030">
    <property type="entry name" value="Ketoacyl_synth_N"/>
</dbReference>
<comment type="pathway">
    <text evidence="1 14">Lipid metabolism; fatty acid biosynthesis.</text>
</comment>
<organism evidence="17 18">
    <name type="scientific">Brevibacterium pityocampae</name>
    <dbReference type="NCBI Taxonomy" id="506594"/>
    <lineage>
        <taxon>Bacteria</taxon>
        <taxon>Bacillati</taxon>
        <taxon>Actinomycetota</taxon>
        <taxon>Actinomycetes</taxon>
        <taxon>Micrococcales</taxon>
        <taxon>Brevibacteriaceae</taxon>
        <taxon>Brevibacterium</taxon>
    </lineage>
</organism>
<dbReference type="EC" id="2.3.1.179" evidence="3 14"/>
<evidence type="ECO:0000256" key="15">
    <source>
        <dbReference type="RuleBase" id="RU003694"/>
    </source>
</evidence>
<accession>A0ABP8JBW6</accession>